<feature type="transmembrane region" description="Helical" evidence="7">
    <location>
        <begin position="258"/>
        <end position="278"/>
    </location>
</feature>
<accession>A0A8K0KW64</accession>
<dbReference type="Proteomes" id="UP000809789">
    <property type="component" value="Unassembled WGS sequence"/>
</dbReference>
<dbReference type="OrthoDB" id="5022096at2759"/>
<keyword evidence="3 7" id="KW-1133">Transmembrane helix</keyword>
<proteinExistence type="inferred from homology"/>
<evidence type="ECO:0000256" key="7">
    <source>
        <dbReference type="SAM" id="Phobius"/>
    </source>
</evidence>
<keyword evidence="10" id="KW-1185">Reference proteome</keyword>
<evidence type="ECO:0000256" key="3">
    <source>
        <dbReference type="ARBA" id="ARBA00022989"/>
    </source>
</evidence>
<dbReference type="GO" id="GO:0016020">
    <property type="term" value="C:membrane"/>
    <property type="evidence" value="ECO:0007669"/>
    <property type="project" value="UniProtKB-SubCell"/>
</dbReference>
<feature type="transmembrane region" description="Helical" evidence="7">
    <location>
        <begin position="59"/>
        <end position="84"/>
    </location>
</feature>
<sequence>MPAILIPRNHPFGSPEYNAEDNSEEILTFLGVTGGLAVLVVMLRIYVRQFMLRFTGADDIVMIFATLFGIAVFVCFCGEAQYGLGRHMTVITPDMVQNFSHWSFYHNIFVLTGNCLCKISICLLLIRLVKHRGYVWFLWGLLVFLAVYAVVCFFTIIFACIPVSAAWDFSLRATAKCYPLQVFTILGVVNSAINILTDVLLAVLPIPVIMGMQLNKRTKFALSFVMLLGFIAVGAAAVKLKAQLVFFSDPDRLFRNRFPIWAAIELYFGILAASLPTLKPLVAKALAISRSSAATGSNTNASSSRRPGASKRRHTKGPEDYAGLNGKGAFYSECTTAMGTPLPEDTSKKDVGSYFSFFANRNKSTTDSRMTISRSPSVQLETLAPRDREVHPVAVAPREWDRSRSATPPEFSYIVRTTKVTTSSEPLELEGDAGKEMARGRQTGKRRSQSVSVLPVRREEDWARVSPLHVRKQSRDVGRVLRKAVESEEDLPRGDTESVEGLVATSR</sequence>
<feature type="region of interest" description="Disordered" evidence="6">
    <location>
        <begin position="294"/>
        <end position="324"/>
    </location>
</feature>
<reference evidence="9" key="1">
    <citation type="submission" date="2021-07" db="EMBL/GenBank/DDBJ databases">
        <title>Elsinoe batatas strain:CRI-CJ2 Genome sequencing and assembly.</title>
        <authorList>
            <person name="Huang L."/>
        </authorList>
    </citation>
    <scope>NUCLEOTIDE SEQUENCE</scope>
    <source>
        <strain evidence="9">CRI-CJ2</strain>
    </source>
</reference>
<organism evidence="9 10">
    <name type="scientific">Elsinoe batatas</name>
    <dbReference type="NCBI Taxonomy" id="2601811"/>
    <lineage>
        <taxon>Eukaryota</taxon>
        <taxon>Fungi</taxon>
        <taxon>Dikarya</taxon>
        <taxon>Ascomycota</taxon>
        <taxon>Pezizomycotina</taxon>
        <taxon>Dothideomycetes</taxon>
        <taxon>Dothideomycetidae</taxon>
        <taxon>Myriangiales</taxon>
        <taxon>Elsinoaceae</taxon>
        <taxon>Elsinoe</taxon>
    </lineage>
</organism>
<dbReference type="AlphaFoldDB" id="A0A8K0KW64"/>
<protein>
    <recommendedName>
        <fullName evidence="8">Rhodopsin domain-containing protein</fullName>
    </recommendedName>
</protein>
<evidence type="ECO:0000256" key="1">
    <source>
        <dbReference type="ARBA" id="ARBA00004141"/>
    </source>
</evidence>
<feature type="region of interest" description="Disordered" evidence="6">
    <location>
        <begin position="435"/>
        <end position="454"/>
    </location>
</feature>
<dbReference type="EMBL" id="JAESVG020000010">
    <property type="protein sequence ID" value="KAG8623874.1"/>
    <property type="molecule type" value="Genomic_DNA"/>
</dbReference>
<evidence type="ECO:0000256" key="2">
    <source>
        <dbReference type="ARBA" id="ARBA00022692"/>
    </source>
</evidence>
<dbReference type="InterPro" id="IPR049326">
    <property type="entry name" value="Rhodopsin_dom_fungi"/>
</dbReference>
<feature type="transmembrane region" description="Helical" evidence="7">
    <location>
        <begin position="185"/>
        <end position="208"/>
    </location>
</feature>
<evidence type="ECO:0000259" key="8">
    <source>
        <dbReference type="Pfam" id="PF20684"/>
    </source>
</evidence>
<feature type="transmembrane region" description="Helical" evidence="7">
    <location>
        <begin position="26"/>
        <end position="47"/>
    </location>
</feature>
<dbReference type="PANTHER" id="PTHR33048:SF167">
    <property type="entry name" value="INTEGRAL MEMBRANE PROTEIN"/>
    <property type="match status" value="1"/>
</dbReference>
<comment type="subcellular location">
    <subcellularLocation>
        <location evidence="1">Membrane</location>
        <topology evidence="1">Multi-pass membrane protein</topology>
    </subcellularLocation>
</comment>
<feature type="compositionally biased region" description="Low complexity" evidence="6">
    <location>
        <begin position="294"/>
        <end position="306"/>
    </location>
</feature>
<feature type="transmembrane region" description="Helical" evidence="7">
    <location>
        <begin position="138"/>
        <end position="165"/>
    </location>
</feature>
<comment type="similarity">
    <text evidence="5">Belongs to the SAT4 family.</text>
</comment>
<dbReference type="Pfam" id="PF20684">
    <property type="entry name" value="Fung_rhodopsin"/>
    <property type="match status" value="1"/>
</dbReference>
<evidence type="ECO:0000313" key="9">
    <source>
        <dbReference type="EMBL" id="KAG8623874.1"/>
    </source>
</evidence>
<dbReference type="PANTHER" id="PTHR33048">
    <property type="entry name" value="PTH11-LIKE INTEGRAL MEMBRANE PROTEIN (AFU_ORTHOLOGUE AFUA_5G11245)"/>
    <property type="match status" value="1"/>
</dbReference>
<gene>
    <name evidence="9" type="ORF">KVT40_008850</name>
</gene>
<evidence type="ECO:0000256" key="5">
    <source>
        <dbReference type="ARBA" id="ARBA00038359"/>
    </source>
</evidence>
<keyword evidence="2 7" id="KW-0812">Transmembrane</keyword>
<feature type="region of interest" description="Disordered" evidence="6">
    <location>
        <begin position="484"/>
        <end position="507"/>
    </location>
</feature>
<dbReference type="InterPro" id="IPR052337">
    <property type="entry name" value="SAT4-like"/>
</dbReference>
<feature type="transmembrane region" description="Helical" evidence="7">
    <location>
        <begin position="220"/>
        <end position="238"/>
    </location>
</feature>
<evidence type="ECO:0000313" key="10">
    <source>
        <dbReference type="Proteomes" id="UP000809789"/>
    </source>
</evidence>
<feature type="compositionally biased region" description="Basic and acidic residues" evidence="6">
    <location>
        <begin position="484"/>
        <end position="496"/>
    </location>
</feature>
<name>A0A8K0KW64_9PEZI</name>
<keyword evidence="4 7" id="KW-0472">Membrane</keyword>
<feature type="transmembrane region" description="Helical" evidence="7">
    <location>
        <begin position="104"/>
        <end position="126"/>
    </location>
</feature>
<comment type="caution">
    <text evidence="9">The sequence shown here is derived from an EMBL/GenBank/DDBJ whole genome shotgun (WGS) entry which is preliminary data.</text>
</comment>
<evidence type="ECO:0000256" key="4">
    <source>
        <dbReference type="ARBA" id="ARBA00023136"/>
    </source>
</evidence>
<feature type="domain" description="Rhodopsin" evidence="8">
    <location>
        <begin position="43"/>
        <end position="283"/>
    </location>
</feature>
<evidence type="ECO:0000256" key="6">
    <source>
        <dbReference type="SAM" id="MobiDB-lite"/>
    </source>
</evidence>